<dbReference type="Pfam" id="PF13602">
    <property type="entry name" value="ADH_zinc_N_2"/>
    <property type="match status" value="1"/>
</dbReference>
<dbReference type="SMART" id="SM00829">
    <property type="entry name" value="PKS_ER"/>
    <property type="match status" value="1"/>
</dbReference>
<organism evidence="4 5">
    <name type="scientific">Prunus avium</name>
    <name type="common">Cherry</name>
    <name type="synonym">Cerasus avium</name>
    <dbReference type="NCBI Taxonomy" id="42229"/>
    <lineage>
        <taxon>Eukaryota</taxon>
        <taxon>Viridiplantae</taxon>
        <taxon>Streptophyta</taxon>
        <taxon>Embryophyta</taxon>
        <taxon>Tracheophyta</taxon>
        <taxon>Spermatophyta</taxon>
        <taxon>Magnoliopsida</taxon>
        <taxon>eudicotyledons</taxon>
        <taxon>Gunneridae</taxon>
        <taxon>Pentapetalae</taxon>
        <taxon>rosids</taxon>
        <taxon>fabids</taxon>
        <taxon>Rosales</taxon>
        <taxon>Rosaceae</taxon>
        <taxon>Amygdaloideae</taxon>
        <taxon>Amygdaleae</taxon>
        <taxon>Prunus</taxon>
    </lineage>
</organism>
<sequence length="220" mass="23688">MAAASTDSIPSVDKAWVYSEYGKSADVLKLDPNVPVPEIKEDQVLIKVVAAALNPVDYKRMFGYFKATDSPLPTVPGYDVAGVVVKVGSQVTKFKVGDDVYGDLNEKAVQNPKKEKFEELPEKFDVVYDTVGESDRAVKAVKEGGKVVTIVSGAVTPPAFSFGLTSTGTVLEKLKPYLESGKVKPVLDPTSPYPFSKTVEAFAYLETSRATGKVVVHPIP</sequence>
<dbReference type="AlphaFoldDB" id="A0A6P5S9L3"/>
<dbReference type="InterPro" id="IPR020843">
    <property type="entry name" value="ER"/>
</dbReference>
<dbReference type="PANTHER" id="PTHR44573:SF3">
    <property type="entry name" value="CYTOSOLIC ALKENAL_ONE OXIDOREDUCTASE"/>
    <property type="match status" value="1"/>
</dbReference>
<dbReference type="SUPFAM" id="SSF50129">
    <property type="entry name" value="GroES-like"/>
    <property type="match status" value="1"/>
</dbReference>
<accession>A0A6P5S9L3</accession>
<dbReference type="InterPro" id="IPR013154">
    <property type="entry name" value="ADH-like_N"/>
</dbReference>
<dbReference type="InterPro" id="IPR011032">
    <property type="entry name" value="GroES-like_sf"/>
</dbReference>
<name>A0A6P5S9L3_PRUAV</name>
<evidence type="ECO:0000256" key="1">
    <source>
        <dbReference type="ARBA" id="ARBA00010371"/>
    </source>
</evidence>
<dbReference type="KEGG" id="pavi:110754353"/>
<dbReference type="Gene3D" id="3.90.180.10">
    <property type="entry name" value="Medium-chain alcohol dehydrogenases, catalytic domain"/>
    <property type="match status" value="2"/>
</dbReference>
<keyword evidence="4" id="KW-1185">Reference proteome</keyword>
<keyword evidence="2" id="KW-0560">Oxidoreductase</keyword>
<dbReference type="GeneID" id="110754353"/>
<feature type="domain" description="Enoyl reductase (ER)" evidence="3">
    <location>
        <begin position="23"/>
        <end position="216"/>
    </location>
</feature>
<protein>
    <submittedName>
        <fullName evidence="5">2-methylene-furan-3-one reductase-like</fullName>
    </submittedName>
</protein>
<gene>
    <name evidence="5" type="primary">LOC110754353</name>
</gene>
<comment type="similarity">
    <text evidence="1">Belongs to the zinc-containing alcohol dehydrogenase family. Quinone oxidoreductase subfamily.</text>
</comment>
<evidence type="ECO:0000313" key="5">
    <source>
        <dbReference type="RefSeq" id="XP_021811137.1"/>
    </source>
</evidence>
<evidence type="ECO:0000313" key="4">
    <source>
        <dbReference type="Proteomes" id="UP000515124"/>
    </source>
</evidence>
<dbReference type="Pfam" id="PF08240">
    <property type="entry name" value="ADH_N"/>
    <property type="match status" value="1"/>
</dbReference>
<dbReference type="Gene3D" id="3.40.50.720">
    <property type="entry name" value="NAD(P)-binding Rossmann-like Domain"/>
    <property type="match status" value="1"/>
</dbReference>
<proteinExistence type="inferred from homology"/>
<dbReference type="Proteomes" id="UP000515124">
    <property type="component" value="Unplaced"/>
</dbReference>
<dbReference type="RefSeq" id="XP_021811137.1">
    <property type="nucleotide sequence ID" value="XM_021955445.1"/>
</dbReference>
<dbReference type="PANTHER" id="PTHR44573">
    <property type="entry name" value="NADPH-DEPENDENT ALKENAL/ONE OXIDOREDUCTASE, CHLOROPLASTIC"/>
    <property type="match status" value="1"/>
</dbReference>
<dbReference type="InterPro" id="IPR044626">
    <property type="entry name" value="AOR-like"/>
</dbReference>
<reference evidence="5" key="1">
    <citation type="submission" date="2025-08" db="UniProtKB">
        <authorList>
            <consortium name="RefSeq"/>
        </authorList>
    </citation>
    <scope>IDENTIFICATION</scope>
</reference>
<dbReference type="GO" id="GO:0016628">
    <property type="term" value="F:oxidoreductase activity, acting on the CH-CH group of donors, NAD or NADP as acceptor"/>
    <property type="evidence" value="ECO:0007669"/>
    <property type="project" value="InterPro"/>
</dbReference>
<evidence type="ECO:0000256" key="2">
    <source>
        <dbReference type="ARBA" id="ARBA00023002"/>
    </source>
</evidence>
<evidence type="ECO:0000259" key="3">
    <source>
        <dbReference type="SMART" id="SM00829"/>
    </source>
</evidence>